<gene>
    <name evidence="6" type="ORF">B0A48_05277</name>
</gene>
<keyword evidence="5" id="KW-0539">Nucleus</keyword>
<evidence type="ECO:0000313" key="6">
    <source>
        <dbReference type="EMBL" id="OQO11022.1"/>
    </source>
</evidence>
<evidence type="ECO:0000256" key="3">
    <source>
        <dbReference type="ARBA" id="ARBA00023015"/>
    </source>
</evidence>
<dbReference type="InterPro" id="IPR009332">
    <property type="entry name" value="Med22"/>
</dbReference>
<dbReference type="EMBL" id="NAJO01000007">
    <property type="protein sequence ID" value="OQO11022.1"/>
    <property type="molecule type" value="Genomic_DNA"/>
</dbReference>
<comment type="caution">
    <text evidence="6">The sequence shown here is derived from an EMBL/GenBank/DDBJ whole genome shotgun (WGS) entry which is preliminary data.</text>
</comment>
<dbReference type="OrthoDB" id="203279at2759"/>
<dbReference type="InParanoid" id="A0A1V8TIG1"/>
<evidence type="ECO:0000256" key="1">
    <source>
        <dbReference type="ARBA" id="ARBA00004123"/>
    </source>
</evidence>
<evidence type="ECO:0000256" key="5">
    <source>
        <dbReference type="ARBA" id="ARBA00023242"/>
    </source>
</evidence>
<accession>A0A1V8TIG1</accession>
<dbReference type="AlphaFoldDB" id="A0A1V8TIG1"/>
<keyword evidence="3" id="KW-0805">Transcription regulation</keyword>
<dbReference type="STRING" id="1507870.A0A1V8TIG1"/>
<dbReference type="Proteomes" id="UP000192596">
    <property type="component" value="Unassembled WGS sequence"/>
</dbReference>
<comment type="subcellular location">
    <subcellularLocation>
        <location evidence="1">Nucleus</location>
    </subcellularLocation>
</comment>
<protein>
    <recommendedName>
        <fullName evidence="8">Mediator of RNA polymerase II transcription subunit 22</fullName>
    </recommendedName>
</protein>
<sequence length="112" mass="12740">MNPSAVRTTSALLDEINNRRDDLIKHFSTIIQLASQSKPDRVAAVNLQLQMQVETSLLISKAERLQELVRTMQECWLYGPLDTMGNSEIKQQTDAEANKVLELLQELSEKQQ</sequence>
<dbReference type="GO" id="GO:0003712">
    <property type="term" value="F:transcription coregulator activity"/>
    <property type="evidence" value="ECO:0007669"/>
    <property type="project" value="InterPro"/>
</dbReference>
<reference evidence="7" key="1">
    <citation type="submission" date="2017-03" db="EMBL/GenBank/DDBJ databases">
        <title>Genomes of endolithic fungi from Antarctica.</title>
        <authorList>
            <person name="Coleine C."/>
            <person name="Masonjones S."/>
            <person name="Stajich J.E."/>
        </authorList>
    </citation>
    <scope>NUCLEOTIDE SEQUENCE [LARGE SCALE GENOMIC DNA]</scope>
    <source>
        <strain evidence="7">CCFEE 5527</strain>
    </source>
</reference>
<keyword evidence="7" id="KW-1185">Reference proteome</keyword>
<proteinExistence type="inferred from homology"/>
<evidence type="ECO:0000313" key="7">
    <source>
        <dbReference type="Proteomes" id="UP000192596"/>
    </source>
</evidence>
<dbReference type="GO" id="GO:0006357">
    <property type="term" value="P:regulation of transcription by RNA polymerase II"/>
    <property type="evidence" value="ECO:0007669"/>
    <property type="project" value="InterPro"/>
</dbReference>
<evidence type="ECO:0000256" key="4">
    <source>
        <dbReference type="ARBA" id="ARBA00023163"/>
    </source>
</evidence>
<comment type="similarity">
    <text evidence="2">Belongs to the Mediator complex subunit 22 family.</text>
</comment>
<keyword evidence="4" id="KW-0804">Transcription</keyword>
<organism evidence="6 7">
    <name type="scientific">Cryoendolithus antarcticus</name>
    <dbReference type="NCBI Taxonomy" id="1507870"/>
    <lineage>
        <taxon>Eukaryota</taxon>
        <taxon>Fungi</taxon>
        <taxon>Dikarya</taxon>
        <taxon>Ascomycota</taxon>
        <taxon>Pezizomycotina</taxon>
        <taxon>Dothideomycetes</taxon>
        <taxon>Dothideomycetidae</taxon>
        <taxon>Cladosporiales</taxon>
        <taxon>Cladosporiaceae</taxon>
        <taxon>Cryoendolithus</taxon>
    </lineage>
</organism>
<evidence type="ECO:0008006" key="8">
    <source>
        <dbReference type="Google" id="ProtNLM"/>
    </source>
</evidence>
<dbReference type="GO" id="GO:0016592">
    <property type="term" value="C:mediator complex"/>
    <property type="evidence" value="ECO:0007669"/>
    <property type="project" value="InterPro"/>
</dbReference>
<evidence type="ECO:0000256" key="2">
    <source>
        <dbReference type="ARBA" id="ARBA00005942"/>
    </source>
</evidence>
<dbReference type="Pfam" id="PF06179">
    <property type="entry name" value="Med22"/>
    <property type="match status" value="1"/>
</dbReference>
<name>A0A1V8TIG1_9PEZI</name>